<dbReference type="OrthoDB" id="249703at2759"/>
<feature type="domain" description="GST C-terminal" evidence="2">
    <location>
        <begin position="95"/>
        <end position="227"/>
    </location>
</feature>
<evidence type="ECO:0000313" key="3">
    <source>
        <dbReference type="EMBL" id="KII83934.1"/>
    </source>
</evidence>
<evidence type="ECO:0000313" key="4">
    <source>
        <dbReference type="Proteomes" id="UP000053263"/>
    </source>
</evidence>
<dbReference type="CDD" id="cd00570">
    <property type="entry name" value="GST_N_family"/>
    <property type="match status" value="1"/>
</dbReference>
<dbReference type="SUPFAM" id="SSF52833">
    <property type="entry name" value="Thioredoxin-like"/>
    <property type="match status" value="1"/>
</dbReference>
<dbReference type="Pfam" id="PF13409">
    <property type="entry name" value="GST_N_2"/>
    <property type="match status" value="1"/>
</dbReference>
<gene>
    <name evidence="3" type="ORF">PLICRDRAFT_118594</name>
</gene>
<dbReference type="GO" id="GO:0005737">
    <property type="term" value="C:cytoplasm"/>
    <property type="evidence" value="ECO:0007669"/>
    <property type="project" value="TreeGrafter"/>
</dbReference>
<accession>A0A0C9T3N3</accession>
<evidence type="ECO:0008006" key="5">
    <source>
        <dbReference type="Google" id="ProtNLM"/>
    </source>
</evidence>
<evidence type="ECO:0000259" key="2">
    <source>
        <dbReference type="PROSITE" id="PS50405"/>
    </source>
</evidence>
<dbReference type="PROSITE" id="PS50404">
    <property type="entry name" value="GST_NTER"/>
    <property type="match status" value="1"/>
</dbReference>
<dbReference type="InterPro" id="IPR050983">
    <property type="entry name" value="GST_Omega/HSP26"/>
</dbReference>
<name>A0A0C9T3N3_PLICR</name>
<keyword evidence="4" id="KW-1185">Reference proteome</keyword>
<dbReference type="CDD" id="cd00299">
    <property type="entry name" value="GST_C_family"/>
    <property type="match status" value="1"/>
</dbReference>
<dbReference type="AlphaFoldDB" id="A0A0C9T3N3"/>
<dbReference type="Gene3D" id="1.20.1050.10">
    <property type="match status" value="1"/>
</dbReference>
<dbReference type="InterPro" id="IPR004045">
    <property type="entry name" value="Glutathione_S-Trfase_N"/>
</dbReference>
<reference evidence="3 4" key="1">
    <citation type="submission" date="2014-06" db="EMBL/GenBank/DDBJ databases">
        <title>Evolutionary Origins and Diversification of the Mycorrhizal Mutualists.</title>
        <authorList>
            <consortium name="DOE Joint Genome Institute"/>
            <consortium name="Mycorrhizal Genomics Consortium"/>
            <person name="Kohler A."/>
            <person name="Kuo A."/>
            <person name="Nagy L.G."/>
            <person name="Floudas D."/>
            <person name="Copeland A."/>
            <person name="Barry K.W."/>
            <person name="Cichocki N."/>
            <person name="Veneault-Fourrey C."/>
            <person name="LaButti K."/>
            <person name="Lindquist E.A."/>
            <person name="Lipzen A."/>
            <person name="Lundell T."/>
            <person name="Morin E."/>
            <person name="Murat C."/>
            <person name="Riley R."/>
            <person name="Ohm R."/>
            <person name="Sun H."/>
            <person name="Tunlid A."/>
            <person name="Henrissat B."/>
            <person name="Grigoriev I.V."/>
            <person name="Hibbett D.S."/>
            <person name="Martin F."/>
        </authorList>
    </citation>
    <scope>NUCLEOTIDE SEQUENCE [LARGE SCALE GENOMIC DNA]</scope>
    <source>
        <strain evidence="3 4">FD-325 SS-3</strain>
    </source>
</reference>
<organism evidence="3 4">
    <name type="scientific">Plicaturopsis crispa FD-325 SS-3</name>
    <dbReference type="NCBI Taxonomy" id="944288"/>
    <lineage>
        <taxon>Eukaryota</taxon>
        <taxon>Fungi</taxon>
        <taxon>Dikarya</taxon>
        <taxon>Basidiomycota</taxon>
        <taxon>Agaricomycotina</taxon>
        <taxon>Agaricomycetes</taxon>
        <taxon>Agaricomycetidae</taxon>
        <taxon>Amylocorticiales</taxon>
        <taxon>Amylocorticiaceae</taxon>
        <taxon>Plicatura</taxon>
        <taxon>Plicaturopsis crispa</taxon>
    </lineage>
</organism>
<dbReference type="EMBL" id="KN832573">
    <property type="protein sequence ID" value="KII83934.1"/>
    <property type="molecule type" value="Genomic_DNA"/>
</dbReference>
<feature type="domain" description="GST N-terminal" evidence="1">
    <location>
        <begin position="5"/>
        <end position="86"/>
    </location>
</feature>
<evidence type="ECO:0000259" key="1">
    <source>
        <dbReference type="PROSITE" id="PS50404"/>
    </source>
</evidence>
<dbReference type="Proteomes" id="UP000053263">
    <property type="component" value="Unassembled WGS sequence"/>
</dbReference>
<dbReference type="PANTHER" id="PTHR43968:SF6">
    <property type="entry name" value="GLUTATHIONE S-TRANSFERASE OMEGA"/>
    <property type="match status" value="1"/>
</dbReference>
<dbReference type="HOGENOM" id="CLU_089382_0_0_1"/>
<dbReference type="PROSITE" id="PS50405">
    <property type="entry name" value="GST_CTER"/>
    <property type="match status" value="1"/>
</dbReference>
<dbReference type="InterPro" id="IPR036282">
    <property type="entry name" value="Glutathione-S-Trfase_C_sf"/>
</dbReference>
<dbReference type="InterPro" id="IPR036249">
    <property type="entry name" value="Thioredoxin-like_sf"/>
</dbReference>
<dbReference type="Pfam" id="PF13410">
    <property type="entry name" value="GST_C_2"/>
    <property type="match status" value="1"/>
</dbReference>
<protein>
    <recommendedName>
        <fullName evidence="5">Glutathione S-transferase</fullName>
    </recommendedName>
</protein>
<dbReference type="InterPro" id="IPR010987">
    <property type="entry name" value="Glutathione-S-Trfase_C-like"/>
</dbReference>
<sequence>MSTHPKYTIIGTPFSTFTRTVTLGMHHKNLPFEQTRALFHTDAARTGHPFGFLPSLIVHRDGARDVALCETQAIVRYLDRIAPEPSLQIADGDGGAPLAEKMWEFVSLTASFGFPAVEVGVVKKRVAATDEGVLSDAEIRGQIQDGVAELKNFLAVAESLMAPEGYVFGEKLSWADFYLFPLLADLQAIPEGEVLSERMRGWLARMEGLEAVKATTPGTLSAGARPP</sequence>
<dbReference type="Gene3D" id="3.40.30.10">
    <property type="entry name" value="Glutaredoxin"/>
    <property type="match status" value="1"/>
</dbReference>
<proteinExistence type="predicted"/>
<dbReference type="SUPFAM" id="SSF47616">
    <property type="entry name" value="GST C-terminal domain-like"/>
    <property type="match status" value="1"/>
</dbReference>
<dbReference type="PANTHER" id="PTHR43968">
    <property type="match status" value="1"/>
</dbReference>